<proteinExistence type="predicted"/>
<keyword evidence="2" id="KW-1185">Reference proteome</keyword>
<dbReference type="RefSeq" id="WP_175499226.1">
    <property type="nucleotide sequence ID" value="NZ_BONM01000001.1"/>
</dbReference>
<accession>A0A1I0VYR1</accession>
<dbReference type="Pfam" id="PF13376">
    <property type="entry name" value="OmdA"/>
    <property type="match status" value="1"/>
</dbReference>
<name>A0A1I0VYR1_9CELL</name>
<dbReference type="Proteomes" id="UP000199012">
    <property type="component" value="Unassembled WGS sequence"/>
</dbReference>
<dbReference type="EMBL" id="FOKA01000002">
    <property type="protein sequence ID" value="SFA81512.1"/>
    <property type="molecule type" value="Genomic_DNA"/>
</dbReference>
<reference evidence="1 2" key="1">
    <citation type="submission" date="2016-10" db="EMBL/GenBank/DDBJ databases">
        <authorList>
            <person name="de Groot N.N."/>
        </authorList>
    </citation>
    <scope>NUCLEOTIDE SEQUENCE [LARGE SCALE GENOMIC DNA]</scope>
    <source>
        <strain evidence="1 2">CGMCC 4.6945</strain>
    </source>
</reference>
<protein>
    <submittedName>
        <fullName evidence="1">Bacteriocin-protection, YdeI or OmpD-Associated</fullName>
    </submittedName>
</protein>
<sequence length="53" mass="5732">MPPDLAAALAEAGLEDRWTARRPAVRRRLLVPLAAAATATTRARRIPELLATL</sequence>
<evidence type="ECO:0000313" key="1">
    <source>
        <dbReference type="EMBL" id="SFA81512.1"/>
    </source>
</evidence>
<dbReference type="AlphaFoldDB" id="A0A1I0VYR1"/>
<evidence type="ECO:0000313" key="2">
    <source>
        <dbReference type="Proteomes" id="UP000199012"/>
    </source>
</evidence>
<organism evidence="1 2">
    <name type="scientific">Cellulomonas marina</name>
    <dbReference type="NCBI Taxonomy" id="988821"/>
    <lineage>
        <taxon>Bacteria</taxon>
        <taxon>Bacillati</taxon>
        <taxon>Actinomycetota</taxon>
        <taxon>Actinomycetes</taxon>
        <taxon>Micrococcales</taxon>
        <taxon>Cellulomonadaceae</taxon>
        <taxon>Cellulomonas</taxon>
    </lineage>
</organism>
<gene>
    <name evidence="1" type="ORF">SAMN05421867_10255</name>
</gene>